<name>A0A2B7Z3U8_POLH7</name>
<organism evidence="4 5">
    <name type="scientific">Polytolypa hystricis (strain UAMH7299)</name>
    <dbReference type="NCBI Taxonomy" id="1447883"/>
    <lineage>
        <taxon>Eukaryota</taxon>
        <taxon>Fungi</taxon>
        <taxon>Dikarya</taxon>
        <taxon>Ascomycota</taxon>
        <taxon>Pezizomycotina</taxon>
        <taxon>Eurotiomycetes</taxon>
        <taxon>Eurotiomycetidae</taxon>
        <taxon>Onygenales</taxon>
        <taxon>Onygenales incertae sedis</taxon>
        <taxon>Polytolypa</taxon>
    </lineage>
</organism>
<feature type="domain" description="Acyltransferase 3" evidence="3">
    <location>
        <begin position="65"/>
        <end position="409"/>
    </location>
</feature>
<dbReference type="GO" id="GO:0016747">
    <property type="term" value="F:acyltransferase activity, transferring groups other than amino-acyl groups"/>
    <property type="evidence" value="ECO:0007669"/>
    <property type="project" value="InterPro"/>
</dbReference>
<dbReference type="InterPro" id="IPR050879">
    <property type="entry name" value="Acyltransferase_3"/>
</dbReference>
<feature type="transmembrane region" description="Helical" evidence="1">
    <location>
        <begin position="110"/>
        <end position="129"/>
    </location>
</feature>
<feature type="transmembrane region" description="Helical" evidence="1">
    <location>
        <begin position="352"/>
        <end position="369"/>
    </location>
</feature>
<dbReference type="PANTHER" id="PTHR23028">
    <property type="entry name" value="ACETYLTRANSFERASE"/>
    <property type="match status" value="1"/>
</dbReference>
<feature type="transmembrane region" description="Helical" evidence="1">
    <location>
        <begin position="439"/>
        <end position="459"/>
    </location>
</feature>
<dbReference type="STRING" id="1447883.A0A2B7Z3U8"/>
<keyword evidence="1" id="KW-1133">Transmembrane helix</keyword>
<accession>A0A2B7Z3U8</accession>
<dbReference type="OrthoDB" id="5405781at2759"/>
<dbReference type="InterPro" id="IPR002656">
    <property type="entry name" value="Acyl_transf_3_dom"/>
</dbReference>
<evidence type="ECO:0000313" key="5">
    <source>
        <dbReference type="Proteomes" id="UP000224634"/>
    </source>
</evidence>
<gene>
    <name evidence="4" type="ORF">AJ80_00337</name>
</gene>
<evidence type="ECO:0000256" key="1">
    <source>
        <dbReference type="SAM" id="Phobius"/>
    </source>
</evidence>
<keyword evidence="2" id="KW-0732">Signal</keyword>
<dbReference type="PANTHER" id="PTHR23028:SF128">
    <property type="entry name" value="ACYLTRANSFERASE 3 DOMAIN-CONTAINING PROTEIN"/>
    <property type="match status" value="1"/>
</dbReference>
<evidence type="ECO:0000259" key="3">
    <source>
        <dbReference type="Pfam" id="PF01757"/>
    </source>
</evidence>
<dbReference type="EMBL" id="PDNA01000002">
    <property type="protein sequence ID" value="PGH28080.1"/>
    <property type="molecule type" value="Genomic_DNA"/>
</dbReference>
<feature type="transmembrane region" description="Helical" evidence="1">
    <location>
        <begin position="308"/>
        <end position="325"/>
    </location>
</feature>
<feature type="chain" id="PRO_5012970834" description="Acyltransferase 3 domain-containing protein" evidence="2">
    <location>
        <begin position="22"/>
        <end position="491"/>
    </location>
</feature>
<proteinExistence type="predicted"/>
<dbReference type="Pfam" id="PF01757">
    <property type="entry name" value="Acyl_transf_3"/>
    <property type="match status" value="1"/>
</dbReference>
<keyword evidence="1" id="KW-0472">Membrane</keyword>
<evidence type="ECO:0000313" key="4">
    <source>
        <dbReference type="EMBL" id="PGH28080.1"/>
    </source>
</evidence>
<sequence length="491" mass="56042">MFFVFSYFASMLRQLASVFRADSSDNGRNVKWLDVLSRGRGGMGKINVSLSNFGLTGIARTKTQGIRGIASVLVILTHLARAWDYDLFYSKTTEDATPRLLQQPVFRIPWQGRIGVTIFAFLTGYVCALKPLKLSRQGNHSAAFSAIAKSAFRRPPRLILPATIAMVCAWTLTQLGAYTVAKRCDSNWIRDASPRPEGSVWNELCRLWRVFMSTWTNGHMDYDDHQWALLPLLKGSMMVYVVLCGTMYVQYRYRLVVYFIMYAYFHQVNTGDAETFAQQFFFGMFLSDTAHHTPVQAFISARRWPRRILCLFLFGLGLFFASYPGDKPEWCGWSRVLQNIGSHIFPNGSNTAKRWTALGVDMLILSIYLSPRAKSFLSRRIFIFLGRNSFAVYLVHGTLLRTVLTWMLYGTVTGEPWEKIENEEGEMVDPPWLERGGPMRFATCIPAWIAIVYVTAHLWTSYVDAWCARVTMKLENKVFERGEKNGPLLPA</sequence>
<feature type="transmembrane region" description="Helical" evidence="1">
    <location>
        <begin position="158"/>
        <end position="181"/>
    </location>
</feature>
<dbReference type="AlphaFoldDB" id="A0A2B7Z3U8"/>
<keyword evidence="5" id="KW-1185">Reference proteome</keyword>
<evidence type="ECO:0000256" key="2">
    <source>
        <dbReference type="SAM" id="SignalP"/>
    </source>
</evidence>
<keyword evidence="1" id="KW-0812">Transmembrane</keyword>
<dbReference type="Proteomes" id="UP000224634">
    <property type="component" value="Unassembled WGS sequence"/>
</dbReference>
<feature type="signal peptide" evidence="2">
    <location>
        <begin position="1"/>
        <end position="21"/>
    </location>
</feature>
<feature type="transmembrane region" description="Helical" evidence="1">
    <location>
        <begin position="227"/>
        <end position="249"/>
    </location>
</feature>
<comment type="caution">
    <text evidence="4">The sequence shown here is derived from an EMBL/GenBank/DDBJ whole genome shotgun (WGS) entry which is preliminary data.</text>
</comment>
<feature type="transmembrane region" description="Helical" evidence="1">
    <location>
        <begin position="390"/>
        <end position="409"/>
    </location>
</feature>
<protein>
    <recommendedName>
        <fullName evidence="3">Acyltransferase 3 domain-containing protein</fullName>
    </recommendedName>
</protein>
<reference evidence="4 5" key="1">
    <citation type="submission" date="2017-10" db="EMBL/GenBank/DDBJ databases">
        <title>Comparative genomics in systemic dimorphic fungi from Ajellomycetaceae.</title>
        <authorList>
            <person name="Munoz J.F."/>
            <person name="Mcewen J.G."/>
            <person name="Clay O.K."/>
            <person name="Cuomo C.A."/>
        </authorList>
    </citation>
    <scope>NUCLEOTIDE SEQUENCE [LARGE SCALE GENOMIC DNA]</scope>
    <source>
        <strain evidence="4 5">UAMH7299</strain>
    </source>
</reference>